<sequence>MRRFALPGVLAAALMLTAAATAPSPTVVEKNGDLYLGGTRLTTYGRNFEPVVAPNGPWVAYLSFPAWVEGGGYLATNVWLLNLRTREARRLADQPLGASNEGPYVCRDLLTWSKDGRTVAWLEWRLASDSARFRPTYLVTRSAFGDARREVRVRLAPNTTGWSDDGIFPELLGVAYAARLEGDTFSLTVTRDRTDKTPALRVTVDVRTGLLREVR</sequence>
<comment type="caution">
    <text evidence="2">The sequence shown here is derived from an EMBL/GenBank/DDBJ whole genome shotgun (WGS) entry which is preliminary data.</text>
</comment>
<dbReference type="InterPro" id="IPR011042">
    <property type="entry name" value="6-blade_b-propeller_TolB-like"/>
</dbReference>
<keyword evidence="1" id="KW-0732">Signal</keyword>
<dbReference type="OrthoDB" id="9802240at2"/>
<accession>A0A318S9L0</accession>
<evidence type="ECO:0000313" key="2">
    <source>
        <dbReference type="EMBL" id="PYE55415.1"/>
    </source>
</evidence>
<feature type="chain" id="PRO_5016274992" evidence="1">
    <location>
        <begin position="23"/>
        <end position="215"/>
    </location>
</feature>
<evidence type="ECO:0000256" key="1">
    <source>
        <dbReference type="SAM" id="SignalP"/>
    </source>
</evidence>
<protein>
    <submittedName>
        <fullName evidence="2">WD40 repeat protein</fullName>
    </submittedName>
</protein>
<dbReference type="Proteomes" id="UP000248326">
    <property type="component" value="Unassembled WGS sequence"/>
</dbReference>
<dbReference type="EMBL" id="QJSX01000003">
    <property type="protein sequence ID" value="PYE55415.1"/>
    <property type="molecule type" value="Genomic_DNA"/>
</dbReference>
<dbReference type="RefSeq" id="WP_110885751.1">
    <property type="nucleotide sequence ID" value="NZ_QJSX01000003.1"/>
</dbReference>
<proteinExistence type="predicted"/>
<evidence type="ECO:0000313" key="3">
    <source>
        <dbReference type="Proteomes" id="UP000248326"/>
    </source>
</evidence>
<dbReference type="Gene3D" id="2.120.10.30">
    <property type="entry name" value="TolB, C-terminal domain"/>
    <property type="match status" value="1"/>
</dbReference>
<dbReference type="InterPro" id="IPR011659">
    <property type="entry name" value="WD40"/>
</dbReference>
<dbReference type="SUPFAM" id="SSF69304">
    <property type="entry name" value="Tricorn protease N-terminal domain"/>
    <property type="match status" value="1"/>
</dbReference>
<feature type="signal peptide" evidence="1">
    <location>
        <begin position="1"/>
        <end position="22"/>
    </location>
</feature>
<dbReference type="AlphaFoldDB" id="A0A318S9L0"/>
<name>A0A318S9L0_9DEIO</name>
<reference evidence="2 3" key="1">
    <citation type="submission" date="2018-06" db="EMBL/GenBank/DDBJ databases">
        <title>Genomic Encyclopedia of Type Strains, Phase IV (KMG-IV): sequencing the most valuable type-strain genomes for metagenomic binning, comparative biology and taxonomic classification.</title>
        <authorList>
            <person name="Goeker M."/>
        </authorList>
    </citation>
    <scope>NUCLEOTIDE SEQUENCE [LARGE SCALE GENOMIC DNA]</scope>
    <source>
        <strain evidence="2 3">DSM 18048</strain>
    </source>
</reference>
<keyword evidence="3" id="KW-1185">Reference proteome</keyword>
<gene>
    <name evidence="2" type="ORF">DES52_103248</name>
</gene>
<organism evidence="2 3">
    <name type="scientific">Deinococcus yavapaiensis KR-236</name>
    <dbReference type="NCBI Taxonomy" id="694435"/>
    <lineage>
        <taxon>Bacteria</taxon>
        <taxon>Thermotogati</taxon>
        <taxon>Deinococcota</taxon>
        <taxon>Deinococci</taxon>
        <taxon>Deinococcales</taxon>
        <taxon>Deinococcaceae</taxon>
        <taxon>Deinococcus</taxon>
    </lineage>
</organism>
<dbReference type="Pfam" id="PF07676">
    <property type="entry name" value="PD40"/>
    <property type="match status" value="1"/>
</dbReference>